<dbReference type="Gene3D" id="3.40.50.2000">
    <property type="entry name" value="Glycogen Phosphorylase B"/>
    <property type="match status" value="2"/>
</dbReference>
<keyword evidence="1 4" id="KW-0413">Isomerase</keyword>
<dbReference type="Proteomes" id="UP000031760">
    <property type="component" value="Chromosome"/>
</dbReference>
<reference evidence="6 7" key="1">
    <citation type="journal article" date="2014" name="Proc. Natl. Acad. Sci. U.S.A.">
        <title>Functional characterization of flavobacteria rhodopsins reveals a unique class of light-driven chloride pump in bacteria.</title>
        <authorList>
            <person name="Yoshizawa S."/>
            <person name="Kumagai Y."/>
            <person name="Kim H."/>
            <person name="Ogura Y."/>
            <person name="Hayashi T."/>
            <person name="Iwasaki W."/>
            <person name="DeLong E.F."/>
            <person name="Kogure K."/>
        </authorList>
    </citation>
    <scope>NUCLEOTIDE SEQUENCE [LARGE SCALE GENOMIC DNA]</scope>
    <source>
        <strain evidence="6 7">S1-08</strain>
    </source>
</reference>
<gene>
    <name evidence="6" type="ORF">NMS_1738</name>
</gene>
<evidence type="ECO:0000313" key="6">
    <source>
        <dbReference type="EMBL" id="BAO55747.1"/>
    </source>
</evidence>
<dbReference type="HOGENOM" id="CLU_041674_1_0_10"/>
<dbReference type="EMBL" id="AP014548">
    <property type="protein sequence ID" value="BAO55747.1"/>
    <property type="molecule type" value="Genomic_DNA"/>
</dbReference>
<evidence type="ECO:0000256" key="2">
    <source>
        <dbReference type="ARBA" id="ARBA00038209"/>
    </source>
</evidence>
<dbReference type="SUPFAM" id="SSF53756">
    <property type="entry name" value="UDP-Glycosyltransferase/glycogen phosphorylase"/>
    <property type="match status" value="1"/>
</dbReference>
<proteinExistence type="inferred from homology"/>
<feature type="domain" description="UDP-N-acetylglucosamine 2-epimerase" evidence="5">
    <location>
        <begin position="8"/>
        <end position="347"/>
    </location>
</feature>
<dbReference type="PANTHER" id="PTHR43174">
    <property type="entry name" value="UDP-N-ACETYLGLUCOSAMINE 2-EPIMERASE"/>
    <property type="match status" value="1"/>
</dbReference>
<evidence type="ECO:0000259" key="5">
    <source>
        <dbReference type="Pfam" id="PF02350"/>
    </source>
</evidence>
<organism evidence="6 7">
    <name type="scientific">Nonlabens marinus S1-08</name>
    <dbReference type="NCBI Taxonomy" id="1454201"/>
    <lineage>
        <taxon>Bacteria</taxon>
        <taxon>Pseudomonadati</taxon>
        <taxon>Bacteroidota</taxon>
        <taxon>Flavobacteriia</taxon>
        <taxon>Flavobacteriales</taxon>
        <taxon>Flavobacteriaceae</taxon>
        <taxon>Nonlabens</taxon>
    </lineage>
</organism>
<keyword evidence="7" id="KW-1185">Reference proteome</keyword>
<dbReference type="CDD" id="cd03786">
    <property type="entry name" value="GTB_UDP-GlcNAc_2-Epimerase"/>
    <property type="match status" value="1"/>
</dbReference>
<dbReference type="STRING" id="1454201.NMS_1738"/>
<dbReference type="EC" id="5.1.3.14" evidence="3"/>
<dbReference type="AlphaFoldDB" id="W8VXD7"/>
<evidence type="ECO:0000256" key="3">
    <source>
        <dbReference type="ARBA" id="ARBA00038858"/>
    </source>
</evidence>
<dbReference type="PANTHER" id="PTHR43174:SF2">
    <property type="entry name" value="UDP-N-ACETYLGLUCOSAMINE 2-EPIMERASE"/>
    <property type="match status" value="1"/>
</dbReference>
<evidence type="ECO:0000313" key="7">
    <source>
        <dbReference type="Proteomes" id="UP000031760"/>
    </source>
</evidence>
<dbReference type="InterPro" id="IPR029767">
    <property type="entry name" value="WecB-like"/>
</dbReference>
<dbReference type="InterPro" id="IPR003331">
    <property type="entry name" value="UDP_GlcNAc_Epimerase_2_dom"/>
</dbReference>
<protein>
    <recommendedName>
        <fullName evidence="3">UDP-N-acetylglucosamine 2-epimerase (non-hydrolyzing)</fullName>
        <ecNumber evidence="3">5.1.3.14</ecNumber>
    </recommendedName>
</protein>
<dbReference type="KEGG" id="nmf:NMS_1738"/>
<evidence type="ECO:0000256" key="4">
    <source>
        <dbReference type="RuleBase" id="RU003513"/>
    </source>
</evidence>
<accession>W8VXD7</accession>
<dbReference type="GO" id="GO:0008761">
    <property type="term" value="F:UDP-N-acetylglucosamine 2-epimerase activity"/>
    <property type="evidence" value="ECO:0007669"/>
    <property type="project" value="UniProtKB-EC"/>
</dbReference>
<sequence length="353" mass="39353">MVPVIKSFRADDAFETIVCNTAQHREMTDQVLEFFSLKGDYDLDIMQKEQSLNGLMGRLITKLDNVLEEVIPDIVLVHGDTSTCLAATLASFHKQIPVGHVEAGLRTYDFTQPFPEEMNRQVCDKLATLHFAPTDNAVAALLQEGVKSNSIFKTGNTIVDAVELALPMIKNNHPRIQQMDSWLNPSSRLILVTGHRRENFGKALLEVIGALKEISELDNVQLVYPVHLNPNVQDPVYDLLGNIYNLLLCDPLDYESFLWLMKRCDFIITDSGGIQEEATVLGKNVLITRNTTERQEAVTAGFVKLVGTDKGKIVKEAIHLLQQSPQKQDKDNPYGSGDAATQILNAVKTHFIV</sequence>
<name>W8VXD7_9FLAO</name>
<dbReference type="Pfam" id="PF02350">
    <property type="entry name" value="Epimerase_2"/>
    <property type="match status" value="1"/>
</dbReference>
<dbReference type="NCBIfam" id="TIGR00236">
    <property type="entry name" value="wecB"/>
    <property type="match status" value="1"/>
</dbReference>
<comment type="similarity">
    <text evidence="2 4">Belongs to the UDP-N-acetylglucosamine 2-epimerase family.</text>
</comment>
<evidence type="ECO:0000256" key="1">
    <source>
        <dbReference type="ARBA" id="ARBA00023235"/>
    </source>
</evidence>